<evidence type="ECO:0000313" key="2">
    <source>
        <dbReference type="EMBL" id="KAJ8332079.1"/>
    </source>
</evidence>
<evidence type="ECO:0000313" key="3">
    <source>
        <dbReference type="Proteomes" id="UP001152622"/>
    </source>
</evidence>
<evidence type="ECO:0000256" key="1">
    <source>
        <dbReference type="SAM" id="MobiDB-lite"/>
    </source>
</evidence>
<dbReference type="Proteomes" id="UP001152622">
    <property type="component" value="Unassembled WGS sequence"/>
</dbReference>
<sequence length="125" mass="13116">MLSSPHTATKDRSSSPDYRDKPQTSALKACNPECVMTEKREALKTPLARDTGGGNVKQRPDLVDGTARAHGGYVGRRRALRSARTAQRLPPCPCGGPSASPRLASPGGGQMLCACPIAPSYANLA</sequence>
<feature type="compositionally biased region" description="Basic and acidic residues" evidence="1">
    <location>
        <begin position="8"/>
        <end position="22"/>
    </location>
</feature>
<accession>A0A9Q1E4L2</accession>
<protein>
    <submittedName>
        <fullName evidence="2">Uncharacterized protein</fullName>
    </submittedName>
</protein>
<reference evidence="2" key="1">
    <citation type="journal article" date="2023" name="Science">
        <title>Genome structures resolve the early diversification of teleost fishes.</title>
        <authorList>
            <person name="Parey E."/>
            <person name="Louis A."/>
            <person name="Montfort J."/>
            <person name="Bouchez O."/>
            <person name="Roques C."/>
            <person name="Iampietro C."/>
            <person name="Lluch J."/>
            <person name="Castinel A."/>
            <person name="Donnadieu C."/>
            <person name="Desvignes T."/>
            <person name="Floi Bucao C."/>
            <person name="Jouanno E."/>
            <person name="Wen M."/>
            <person name="Mejri S."/>
            <person name="Dirks R."/>
            <person name="Jansen H."/>
            <person name="Henkel C."/>
            <person name="Chen W.J."/>
            <person name="Zahm M."/>
            <person name="Cabau C."/>
            <person name="Klopp C."/>
            <person name="Thompson A.W."/>
            <person name="Robinson-Rechavi M."/>
            <person name="Braasch I."/>
            <person name="Lecointre G."/>
            <person name="Bobe J."/>
            <person name="Postlethwait J.H."/>
            <person name="Berthelot C."/>
            <person name="Roest Crollius H."/>
            <person name="Guiguen Y."/>
        </authorList>
    </citation>
    <scope>NUCLEOTIDE SEQUENCE</scope>
    <source>
        <strain evidence="2">WJC10195</strain>
    </source>
</reference>
<feature type="region of interest" description="Disordered" evidence="1">
    <location>
        <begin position="41"/>
        <end position="103"/>
    </location>
</feature>
<gene>
    <name evidence="2" type="ORF">SKAU_G00429390</name>
</gene>
<dbReference type="EMBL" id="JAINUF010000046">
    <property type="protein sequence ID" value="KAJ8332079.1"/>
    <property type="molecule type" value="Genomic_DNA"/>
</dbReference>
<name>A0A9Q1E4L2_SYNKA</name>
<feature type="region of interest" description="Disordered" evidence="1">
    <location>
        <begin position="1"/>
        <end position="26"/>
    </location>
</feature>
<keyword evidence="3" id="KW-1185">Reference proteome</keyword>
<comment type="caution">
    <text evidence="2">The sequence shown here is derived from an EMBL/GenBank/DDBJ whole genome shotgun (WGS) entry which is preliminary data.</text>
</comment>
<proteinExistence type="predicted"/>
<dbReference type="AlphaFoldDB" id="A0A9Q1E4L2"/>
<organism evidence="2 3">
    <name type="scientific">Synaphobranchus kaupii</name>
    <name type="common">Kaup's arrowtooth eel</name>
    <dbReference type="NCBI Taxonomy" id="118154"/>
    <lineage>
        <taxon>Eukaryota</taxon>
        <taxon>Metazoa</taxon>
        <taxon>Chordata</taxon>
        <taxon>Craniata</taxon>
        <taxon>Vertebrata</taxon>
        <taxon>Euteleostomi</taxon>
        <taxon>Actinopterygii</taxon>
        <taxon>Neopterygii</taxon>
        <taxon>Teleostei</taxon>
        <taxon>Anguilliformes</taxon>
        <taxon>Synaphobranchidae</taxon>
        <taxon>Synaphobranchus</taxon>
    </lineage>
</organism>